<name>A0A022VN68_TRIRU</name>
<protein>
    <submittedName>
        <fullName evidence="2">Uncharacterized protein</fullName>
    </submittedName>
</protein>
<evidence type="ECO:0000256" key="1">
    <source>
        <dbReference type="SAM" id="Phobius"/>
    </source>
</evidence>
<dbReference type="Proteomes" id="UP000023758">
    <property type="component" value="Unassembled WGS sequence"/>
</dbReference>
<keyword evidence="1" id="KW-0812">Transmembrane</keyword>
<sequence>MGAVVSCIVGAFHAIGRALMTIVNAIGSVLMAIVNGTISILHAIISFLTCGWCSGRRSRVGGHHHTRRPVMSSV</sequence>
<feature type="transmembrane region" description="Helical" evidence="1">
    <location>
        <begin position="28"/>
        <end position="49"/>
    </location>
</feature>
<evidence type="ECO:0000313" key="2">
    <source>
        <dbReference type="EMBL" id="EZF47436.1"/>
    </source>
</evidence>
<dbReference type="HOGENOM" id="CLU_186255_1_0_1"/>
<reference evidence="2" key="1">
    <citation type="submission" date="2014-02" db="EMBL/GenBank/DDBJ databases">
        <title>The Genome Sequence of Trichophyton rubrum (morphotype fischeri) CBS 288.86.</title>
        <authorList>
            <consortium name="The Broad Institute Genomics Platform"/>
            <person name="Cuomo C.A."/>
            <person name="White T.C."/>
            <person name="Graser Y."/>
            <person name="Martinez-Rossi N."/>
            <person name="Heitman J."/>
            <person name="Young S.K."/>
            <person name="Zeng Q."/>
            <person name="Gargeya S."/>
            <person name="Abouelleil A."/>
            <person name="Alvarado L."/>
            <person name="Chapman S.B."/>
            <person name="Gainer-Dewar J."/>
            <person name="Goldberg J."/>
            <person name="Griggs A."/>
            <person name="Gujja S."/>
            <person name="Hansen M."/>
            <person name="Howarth C."/>
            <person name="Imamovic A."/>
            <person name="Larimer J."/>
            <person name="Martinez D."/>
            <person name="Murphy C."/>
            <person name="Pearson M.D."/>
            <person name="Persinoti G."/>
            <person name="Poon T."/>
            <person name="Priest M."/>
            <person name="Roberts A.D."/>
            <person name="Saif S."/>
            <person name="Shea T.D."/>
            <person name="Sykes S.N."/>
            <person name="Wortman J."/>
            <person name="Nusbaum C."/>
            <person name="Birren B."/>
        </authorList>
    </citation>
    <scope>NUCLEOTIDE SEQUENCE [LARGE SCALE GENOMIC DNA]</scope>
    <source>
        <strain evidence="2">CBS 288.86</strain>
    </source>
</reference>
<dbReference type="AlphaFoldDB" id="A0A022VN68"/>
<proteinExistence type="predicted"/>
<gene>
    <name evidence="2" type="ORF">H103_08719</name>
</gene>
<keyword evidence="1" id="KW-1133">Transmembrane helix</keyword>
<keyword evidence="1" id="KW-0472">Membrane</keyword>
<dbReference type="EMBL" id="KK207944">
    <property type="protein sequence ID" value="EZF47436.1"/>
    <property type="molecule type" value="Genomic_DNA"/>
</dbReference>
<accession>A0A022VN68</accession>
<organism evidence="2">
    <name type="scientific">Trichophyton rubrum CBS 288.86</name>
    <dbReference type="NCBI Taxonomy" id="1215330"/>
    <lineage>
        <taxon>Eukaryota</taxon>
        <taxon>Fungi</taxon>
        <taxon>Dikarya</taxon>
        <taxon>Ascomycota</taxon>
        <taxon>Pezizomycotina</taxon>
        <taxon>Eurotiomycetes</taxon>
        <taxon>Eurotiomycetidae</taxon>
        <taxon>Onygenales</taxon>
        <taxon>Arthrodermataceae</taxon>
        <taxon>Trichophyton</taxon>
    </lineage>
</organism>